<dbReference type="EMBL" id="BKCJ010000017">
    <property type="protein sequence ID" value="GEU28737.1"/>
    <property type="molecule type" value="Genomic_DNA"/>
</dbReference>
<reference evidence="4" key="1">
    <citation type="journal article" date="2019" name="Sci. Rep.">
        <title>Draft genome of Tanacetum cinerariifolium, the natural source of mosquito coil.</title>
        <authorList>
            <person name="Yamashiro T."/>
            <person name="Shiraishi A."/>
            <person name="Satake H."/>
            <person name="Nakayama K."/>
        </authorList>
    </citation>
    <scope>NUCLEOTIDE SEQUENCE</scope>
</reference>
<organism evidence="4">
    <name type="scientific">Tanacetum cinerariifolium</name>
    <name type="common">Dalmatian daisy</name>
    <name type="synonym">Chrysanthemum cinerariifolium</name>
    <dbReference type="NCBI Taxonomy" id="118510"/>
    <lineage>
        <taxon>Eukaryota</taxon>
        <taxon>Viridiplantae</taxon>
        <taxon>Streptophyta</taxon>
        <taxon>Embryophyta</taxon>
        <taxon>Tracheophyta</taxon>
        <taxon>Spermatophyta</taxon>
        <taxon>Magnoliopsida</taxon>
        <taxon>eudicotyledons</taxon>
        <taxon>Gunneridae</taxon>
        <taxon>Pentapetalae</taxon>
        <taxon>asterids</taxon>
        <taxon>campanulids</taxon>
        <taxon>Asterales</taxon>
        <taxon>Asteraceae</taxon>
        <taxon>Asteroideae</taxon>
        <taxon>Anthemideae</taxon>
        <taxon>Anthemidinae</taxon>
        <taxon>Tanacetum</taxon>
    </lineage>
</organism>
<name>A0A699GGU4_TANCI</name>
<feature type="region of interest" description="Disordered" evidence="1">
    <location>
        <begin position="154"/>
        <end position="196"/>
    </location>
</feature>
<evidence type="ECO:0000259" key="2">
    <source>
        <dbReference type="Pfam" id="PF17919"/>
    </source>
</evidence>
<evidence type="ECO:0000259" key="3">
    <source>
        <dbReference type="Pfam" id="PF24626"/>
    </source>
</evidence>
<evidence type="ECO:0000256" key="1">
    <source>
        <dbReference type="SAM" id="MobiDB-lite"/>
    </source>
</evidence>
<feature type="region of interest" description="Disordered" evidence="1">
    <location>
        <begin position="693"/>
        <end position="753"/>
    </location>
</feature>
<dbReference type="GO" id="GO:0003964">
    <property type="term" value="F:RNA-directed DNA polymerase activity"/>
    <property type="evidence" value="ECO:0007669"/>
    <property type="project" value="UniProtKB-KW"/>
</dbReference>
<feature type="domain" description="Tf2-1-like SH3-like" evidence="3">
    <location>
        <begin position="527"/>
        <end position="591"/>
    </location>
</feature>
<protein>
    <submittedName>
        <fullName evidence="4">Putative reverse transcriptase domain-containing protein</fullName>
    </submittedName>
</protein>
<keyword evidence="4" id="KW-0695">RNA-directed DNA polymerase</keyword>
<dbReference type="SUPFAM" id="SSF56672">
    <property type="entry name" value="DNA/RNA polymerases"/>
    <property type="match status" value="1"/>
</dbReference>
<feature type="compositionally biased region" description="Basic and acidic residues" evidence="1">
    <location>
        <begin position="161"/>
        <end position="184"/>
    </location>
</feature>
<feature type="domain" description="Reverse transcriptase/retrotransposon-derived protein RNase H-like" evidence="2">
    <location>
        <begin position="353"/>
        <end position="406"/>
    </location>
</feature>
<comment type="caution">
    <text evidence="4">The sequence shown here is derived from an EMBL/GenBank/DDBJ whole genome shotgun (WGS) entry which is preliminary data.</text>
</comment>
<dbReference type="PANTHER" id="PTHR46148:SF57">
    <property type="entry name" value="OS12G0499874 PROTEIN"/>
    <property type="match status" value="1"/>
</dbReference>
<gene>
    <name evidence="4" type="ORF">Tci_000715</name>
</gene>
<keyword evidence="4" id="KW-0548">Nucleotidyltransferase</keyword>
<keyword evidence="4" id="KW-0808">Transferase</keyword>
<feature type="region of interest" description="Disordered" evidence="1">
    <location>
        <begin position="35"/>
        <end position="71"/>
    </location>
</feature>
<dbReference type="InterPro" id="IPR056924">
    <property type="entry name" value="SH3_Tf2-1"/>
</dbReference>
<dbReference type="InterPro" id="IPR043502">
    <property type="entry name" value="DNA/RNA_pol_sf"/>
</dbReference>
<evidence type="ECO:0000313" key="4">
    <source>
        <dbReference type="EMBL" id="GEU28737.1"/>
    </source>
</evidence>
<dbReference type="Pfam" id="PF24626">
    <property type="entry name" value="SH3_Tf2-1"/>
    <property type="match status" value="1"/>
</dbReference>
<feature type="compositionally biased region" description="Acidic residues" evidence="1">
    <location>
        <begin position="708"/>
        <end position="727"/>
    </location>
</feature>
<dbReference type="PANTHER" id="PTHR46148">
    <property type="entry name" value="CHROMO DOMAIN-CONTAINING PROTEIN"/>
    <property type="match status" value="1"/>
</dbReference>
<feature type="compositionally biased region" description="Polar residues" evidence="1">
    <location>
        <begin position="187"/>
        <end position="196"/>
    </location>
</feature>
<accession>A0A699GGU4</accession>
<proteinExistence type="predicted"/>
<dbReference type="AlphaFoldDB" id="A0A699GGU4"/>
<feature type="compositionally biased region" description="Gly residues" evidence="1">
    <location>
        <begin position="35"/>
        <end position="55"/>
    </location>
</feature>
<dbReference type="InterPro" id="IPR041577">
    <property type="entry name" value="RT_RNaseH_2"/>
</dbReference>
<sequence>MDRDKILWTPVRAQDCNNWQLCDVFLIWYITQGETGGRASRGGGRTRGHYGGQGDGRNDGSVGQVGGQGSEVNGGVDGVPDFSTITAQQLQNLLPTIVAQVGDHDRETELWNHAMVEVGHAAYSDRFCELAGLVPHLVTLEVVQLAGTLTNETLRNGSIKKNPEKRGNRGEPSKDRNGLDDNKRTRTGNSFATITNPVRGGYTGTSPKCTACSYHHLPKTPCRNCFNCNCFGQFAKDCRVVPRKAESGSEARGNHHYATTLFDFDADYSFVSTTFIPFLDIEPSDLGFSYEIKIASGQLVKIDKVIRGCKLEIKVRIPLLDGKVLRVLGENPEEKMRHVINGDGIHVDPREYTSTLKDKLCNAHVLALLDGPKDFVVYCDASGLGLGCVLMQRGKVIAYVSREIDEMIELRSDEALYYLDRIWVPLKGDVKAKHQRPSDLLQQLEISEWKWEGIAIDFVTQFPRTSSGKCHSLIMWAKVEEGHLIGPELVQETTEKILQIKDRLKVTHDHQKSYADKRRKPLKFSIGDYVLLKVSAWKGMVRFRKKEKLAPRFVRPFEIVEKVDTVAYRLDFLEEINDVYDTFHMSNLKKCLADPTLQVPLDEIQIDARVAAQRTLVRAGDKTNGDARSWYMISGDANSWVSFGKILEEIHVTWAHLEKKRTRLQLFTKSDEENAYSGWRRRQNTILHTNILGYSPRSKTEFEPSEANPEESEGEDASEEDSLDDDTSQIAEPLSIQATPAPPTLPHRPAILA</sequence>
<dbReference type="Pfam" id="PF17919">
    <property type="entry name" value="RT_RNaseH_2"/>
    <property type="match status" value="1"/>
</dbReference>